<gene>
    <name evidence="1" type="ORF">CEXT_100801</name>
</gene>
<dbReference type="EMBL" id="BPLR01007769">
    <property type="protein sequence ID" value="GIY19539.1"/>
    <property type="molecule type" value="Genomic_DNA"/>
</dbReference>
<reference evidence="1 2" key="1">
    <citation type="submission" date="2021-06" db="EMBL/GenBank/DDBJ databases">
        <title>Caerostris extrusa draft genome.</title>
        <authorList>
            <person name="Kono N."/>
            <person name="Arakawa K."/>
        </authorList>
    </citation>
    <scope>NUCLEOTIDE SEQUENCE [LARGE SCALE GENOMIC DNA]</scope>
</reference>
<evidence type="ECO:0000313" key="2">
    <source>
        <dbReference type="Proteomes" id="UP001054945"/>
    </source>
</evidence>
<dbReference type="AlphaFoldDB" id="A0AAV4RFZ9"/>
<proteinExistence type="predicted"/>
<protein>
    <submittedName>
        <fullName evidence="1">Uncharacterized protein</fullName>
    </submittedName>
</protein>
<evidence type="ECO:0000313" key="1">
    <source>
        <dbReference type="EMBL" id="GIY19539.1"/>
    </source>
</evidence>
<sequence>MASPFNEEAHVTLAMRPKRAFAKCSPSQSHGTLQPTTDPGVKIPRLLDHAIRQPSLNLRNSRVSLWNWRGSKNAALSSAVRGQPPLRGLQGWRVSSFNVSVLFTVSGF</sequence>
<comment type="caution">
    <text evidence="1">The sequence shown here is derived from an EMBL/GenBank/DDBJ whole genome shotgun (WGS) entry which is preliminary data.</text>
</comment>
<name>A0AAV4RFZ9_CAEEX</name>
<organism evidence="1 2">
    <name type="scientific">Caerostris extrusa</name>
    <name type="common">Bark spider</name>
    <name type="synonym">Caerostris bankana</name>
    <dbReference type="NCBI Taxonomy" id="172846"/>
    <lineage>
        <taxon>Eukaryota</taxon>
        <taxon>Metazoa</taxon>
        <taxon>Ecdysozoa</taxon>
        <taxon>Arthropoda</taxon>
        <taxon>Chelicerata</taxon>
        <taxon>Arachnida</taxon>
        <taxon>Araneae</taxon>
        <taxon>Araneomorphae</taxon>
        <taxon>Entelegynae</taxon>
        <taxon>Araneoidea</taxon>
        <taxon>Araneidae</taxon>
        <taxon>Caerostris</taxon>
    </lineage>
</organism>
<keyword evidence="2" id="KW-1185">Reference proteome</keyword>
<accession>A0AAV4RFZ9</accession>
<dbReference type="Proteomes" id="UP001054945">
    <property type="component" value="Unassembled WGS sequence"/>
</dbReference>